<evidence type="ECO:0000256" key="2">
    <source>
        <dbReference type="ARBA" id="ARBA00006375"/>
    </source>
</evidence>
<proteinExistence type="inferred from homology"/>
<feature type="repeat" description="Solcar" evidence="9">
    <location>
        <begin position="8"/>
        <end position="99"/>
    </location>
</feature>
<evidence type="ECO:0000313" key="12">
    <source>
        <dbReference type="EMBL" id="CDF89948.1"/>
    </source>
</evidence>
<dbReference type="EMBL" id="HG316458">
    <property type="protein sequence ID" value="CDF89948.1"/>
    <property type="molecule type" value="Genomic_DNA"/>
</dbReference>
<feature type="transmembrane region" description="Helical" evidence="11">
    <location>
        <begin position="112"/>
        <end position="135"/>
    </location>
</feature>
<feature type="transmembrane region" description="Helical" evidence="11">
    <location>
        <begin position="12"/>
        <end position="32"/>
    </location>
</feature>
<evidence type="ECO:0000256" key="5">
    <source>
        <dbReference type="ARBA" id="ARBA00022737"/>
    </source>
</evidence>
<dbReference type="InterPro" id="IPR023395">
    <property type="entry name" value="MCP_dom_sf"/>
</dbReference>
<comment type="similarity">
    <text evidence="2 10">Belongs to the mitochondrial carrier (TC 2.A.29) family.</text>
</comment>
<dbReference type="GO" id="GO:0080122">
    <property type="term" value="F:AMP transmembrane transporter activity"/>
    <property type="evidence" value="ECO:0007669"/>
    <property type="project" value="TreeGrafter"/>
</dbReference>
<reference evidence="13" key="1">
    <citation type="journal article" date="2013" name="Genome Announc.">
        <title>Genome sequence of the food spoilage yeast Zygosaccharomyces bailii CLIB 213(T).</title>
        <authorList>
            <person name="Galeote V."/>
            <person name="Bigey F."/>
            <person name="Devillers H."/>
            <person name="Neuveglise C."/>
            <person name="Dequin S."/>
        </authorList>
    </citation>
    <scope>NUCLEOTIDE SEQUENCE [LARGE SCALE GENOMIC DNA]</scope>
    <source>
        <strain evidence="13">CLIB 213 / ATCC 58445 / CBS 680 / CCRC 21525 / NBRC 1098 / NCYC 1416 / NRRL Y-2227</strain>
    </source>
</reference>
<keyword evidence="3 10" id="KW-0813">Transport</keyword>
<dbReference type="InterPro" id="IPR052217">
    <property type="entry name" value="Mito/Peroxisomal_Carrier"/>
</dbReference>
<evidence type="ECO:0000256" key="3">
    <source>
        <dbReference type="ARBA" id="ARBA00022448"/>
    </source>
</evidence>
<dbReference type="GO" id="GO:0051724">
    <property type="term" value="F:NAD transmembrane transporter activity"/>
    <property type="evidence" value="ECO:0007669"/>
    <property type="project" value="TreeGrafter"/>
</dbReference>
<dbReference type="SUPFAM" id="SSF103506">
    <property type="entry name" value="Mitochondrial carrier"/>
    <property type="match status" value="1"/>
</dbReference>
<keyword evidence="8" id="KW-0576">Peroxisome</keyword>
<keyword evidence="7 9" id="KW-0472">Membrane</keyword>
<feature type="repeat" description="Solcar" evidence="9">
    <location>
        <begin position="109"/>
        <end position="191"/>
    </location>
</feature>
<protein>
    <submittedName>
        <fullName evidence="12">ZYBA0S05-05424g1_1</fullName>
    </submittedName>
</protein>
<keyword evidence="5" id="KW-0677">Repeat</keyword>
<dbReference type="AlphaFoldDB" id="A0A8J2T7K1"/>
<evidence type="ECO:0000256" key="4">
    <source>
        <dbReference type="ARBA" id="ARBA00022692"/>
    </source>
</evidence>
<dbReference type="GO" id="GO:0015228">
    <property type="term" value="F:coenzyme A transmembrane transporter activity"/>
    <property type="evidence" value="ECO:0007669"/>
    <property type="project" value="TreeGrafter"/>
</dbReference>
<comment type="subcellular location">
    <subcellularLocation>
        <location evidence="1">Peroxisome membrane</location>
        <topology evidence="1">Multi-pass membrane protein</topology>
    </subcellularLocation>
</comment>
<dbReference type="GO" id="GO:0005347">
    <property type="term" value="F:ATP transmembrane transporter activity"/>
    <property type="evidence" value="ECO:0007669"/>
    <property type="project" value="TreeGrafter"/>
</dbReference>
<feature type="transmembrane region" description="Helical" evidence="11">
    <location>
        <begin position="70"/>
        <end position="92"/>
    </location>
</feature>
<evidence type="ECO:0000256" key="11">
    <source>
        <dbReference type="SAM" id="Phobius"/>
    </source>
</evidence>
<evidence type="ECO:0000313" key="13">
    <source>
        <dbReference type="Proteomes" id="UP000019375"/>
    </source>
</evidence>
<dbReference type="Proteomes" id="UP000019375">
    <property type="component" value="Unassembled WGS sequence"/>
</dbReference>
<dbReference type="PANTHER" id="PTHR45939:SF5">
    <property type="entry name" value="PEROXISOMAL MEMBRANE PROTEIN PMP34"/>
    <property type="match status" value="1"/>
</dbReference>
<dbReference type="GO" id="GO:0005778">
    <property type="term" value="C:peroxisomal membrane"/>
    <property type="evidence" value="ECO:0007669"/>
    <property type="project" value="UniProtKB-SubCell"/>
</dbReference>
<keyword evidence="13" id="KW-1185">Reference proteome</keyword>
<name>A0A8J2T7K1_ZYGB2</name>
<dbReference type="OrthoDB" id="2019556at2759"/>
<gene>
    <name evidence="12" type="ORF">BN860_05424g</name>
</gene>
<evidence type="ECO:0000256" key="8">
    <source>
        <dbReference type="ARBA" id="ARBA00023140"/>
    </source>
</evidence>
<keyword evidence="6 11" id="KW-1133">Transmembrane helix</keyword>
<dbReference type="Gene3D" id="1.50.40.10">
    <property type="entry name" value="Mitochondrial carrier domain"/>
    <property type="match status" value="1"/>
</dbReference>
<evidence type="ECO:0000256" key="10">
    <source>
        <dbReference type="RuleBase" id="RU000488"/>
    </source>
</evidence>
<feature type="repeat" description="Solcar" evidence="9">
    <location>
        <begin position="205"/>
        <end position="285"/>
    </location>
</feature>
<evidence type="ECO:0000256" key="1">
    <source>
        <dbReference type="ARBA" id="ARBA00004585"/>
    </source>
</evidence>
<dbReference type="PANTHER" id="PTHR45939">
    <property type="entry name" value="PEROXISOMAL MEMBRANE PROTEIN PMP34-RELATED"/>
    <property type="match status" value="1"/>
</dbReference>
<dbReference type="InterPro" id="IPR018108">
    <property type="entry name" value="MCP_transmembrane"/>
</dbReference>
<dbReference type="PROSITE" id="PS50920">
    <property type="entry name" value="SOLCAR"/>
    <property type="match status" value="3"/>
</dbReference>
<organism evidence="12 13">
    <name type="scientific">Zygosaccharomyces bailii (strain CLIB 213 / ATCC 58445 / CBS 680 / BCRC 21525 / NBRC 1098 / NCYC 1416 / NRRL Y-2227)</name>
    <dbReference type="NCBI Taxonomy" id="1333698"/>
    <lineage>
        <taxon>Eukaryota</taxon>
        <taxon>Fungi</taxon>
        <taxon>Dikarya</taxon>
        <taxon>Ascomycota</taxon>
        <taxon>Saccharomycotina</taxon>
        <taxon>Saccharomycetes</taxon>
        <taxon>Saccharomycetales</taxon>
        <taxon>Saccharomycetaceae</taxon>
        <taxon>Zygosaccharomyces</taxon>
    </lineage>
</organism>
<dbReference type="GO" id="GO:0044610">
    <property type="term" value="F:FMN transmembrane transporter activity"/>
    <property type="evidence" value="ECO:0007669"/>
    <property type="project" value="TreeGrafter"/>
</dbReference>
<dbReference type="GO" id="GO:0015230">
    <property type="term" value="F:FAD transmembrane transporter activity"/>
    <property type="evidence" value="ECO:0007669"/>
    <property type="project" value="TreeGrafter"/>
</dbReference>
<evidence type="ECO:0000256" key="7">
    <source>
        <dbReference type="ARBA" id="ARBA00023136"/>
    </source>
</evidence>
<evidence type="ECO:0000256" key="6">
    <source>
        <dbReference type="ARBA" id="ARBA00022989"/>
    </source>
</evidence>
<dbReference type="Pfam" id="PF00153">
    <property type="entry name" value="Mito_carr"/>
    <property type="match status" value="3"/>
</dbReference>
<sequence>MSSNNIGPDELAAALAGAGGGVLSMALTYPLLTITTKLQAEEKLSRQENRQRESATQVIKEHYRKYGVTGFYNGLESAIYGMAITNFVYYYFYEWTTKSVQRVRQHERLNTLESMFTGAVAGSATAIASNPIWVANTRMTVTKSRKNTLAAILEIVKDDGILTLFSGLKPALLLVINPIIQYTVFEQLKNFLLASRGGQTLPAGWAFLFGAIGKLLATGLTYPYITIKTRLHLERQKNGVSSESFLEVIRKSGLSGLYNGISYKLVQSILTAALLFYFKEGLTLWSMKILRIMRQLFEKRKLQIA</sequence>
<evidence type="ECO:0000256" key="9">
    <source>
        <dbReference type="PROSITE-ProRule" id="PRU00282"/>
    </source>
</evidence>
<feature type="transmembrane region" description="Helical" evidence="11">
    <location>
        <begin position="205"/>
        <end position="225"/>
    </location>
</feature>
<accession>A0A8J2T7K1</accession>
<dbReference type="GO" id="GO:0015217">
    <property type="term" value="F:ADP transmembrane transporter activity"/>
    <property type="evidence" value="ECO:0007669"/>
    <property type="project" value="TreeGrafter"/>
</dbReference>
<keyword evidence="4 9" id="KW-0812">Transmembrane</keyword>